<dbReference type="EMBL" id="UINC01218523">
    <property type="protein sequence ID" value="SVE45582.1"/>
    <property type="molecule type" value="Genomic_DNA"/>
</dbReference>
<dbReference type="AlphaFoldDB" id="A0A383DM51"/>
<proteinExistence type="predicted"/>
<feature type="region of interest" description="Disordered" evidence="1">
    <location>
        <begin position="28"/>
        <end position="48"/>
    </location>
</feature>
<evidence type="ECO:0000313" key="2">
    <source>
        <dbReference type="EMBL" id="SVE45582.1"/>
    </source>
</evidence>
<evidence type="ECO:0000256" key="1">
    <source>
        <dbReference type="SAM" id="MobiDB-lite"/>
    </source>
</evidence>
<reference evidence="2" key="1">
    <citation type="submission" date="2018-05" db="EMBL/GenBank/DDBJ databases">
        <authorList>
            <person name="Lanie J.A."/>
            <person name="Ng W.-L."/>
            <person name="Kazmierczak K.M."/>
            <person name="Andrzejewski T.M."/>
            <person name="Davidsen T.M."/>
            <person name="Wayne K.J."/>
            <person name="Tettelin H."/>
            <person name="Glass J.I."/>
            <person name="Rusch D."/>
            <person name="Podicherti R."/>
            <person name="Tsui H.-C.T."/>
            <person name="Winkler M.E."/>
        </authorList>
    </citation>
    <scope>NUCLEOTIDE SEQUENCE</scope>
</reference>
<feature type="non-terminal residue" evidence="2">
    <location>
        <position position="1"/>
    </location>
</feature>
<organism evidence="2">
    <name type="scientific">marine metagenome</name>
    <dbReference type="NCBI Taxonomy" id="408172"/>
    <lineage>
        <taxon>unclassified sequences</taxon>
        <taxon>metagenomes</taxon>
        <taxon>ecological metagenomes</taxon>
    </lineage>
</organism>
<accession>A0A383DM51</accession>
<gene>
    <name evidence="2" type="ORF">METZ01_LOCUS498436</name>
</gene>
<sequence>VNESVDAVGEAHVATHALVASLWASSLHQPVTQSTSASAANRRNTLRP</sequence>
<name>A0A383DM51_9ZZZZ</name>
<protein>
    <submittedName>
        <fullName evidence="2">Uncharacterized protein</fullName>
    </submittedName>
</protein>